<dbReference type="Gene3D" id="3.30.160.70">
    <property type="entry name" value="Methylated DNA-protein cysteine methyltransferase domain"/>
    <property type="match status" value="1"/>
</dbReference>
<dbReference type="AlphaFoldDB" id="A0A7W8CYH4"/>
<evidence type="ECO:0000259" key="7">
    <source>
        <dbReference type="Pfam" id="PF01035"/>
    </source>
</evidence>
<dbReference type="InterPro" id="IPR008332">
    <property type="entry name" value="MethylG_MeTrfase_N"/>
</dbReference>
<keyword evidence="10" id="KW-1185">Reference proteome</keyword>
<dbReference type="GO" id="GO:0003908">
    <property type="term" value="F:methylated-DNA-[protein]-cysteine S-methyltransferase activity"/>
    <property type="evidence" value="ECO:0007669"/>
    <property type="project" value="UniProtKB-EC"/>
</dbReference>
<evidence type="ECO:0000256" key="4">
    <source>
        <dbReference type="ARBA" id="ARBA00022763"/>
    </source>
</evidence>
<name>A0A7W8CYH4_9FIRM</name>
<dbReference type="PANTHER" id="PTHR10815:SF5">
    <property type="entry name" value="METHYLATED-DNA--PROTEIN-CYSTEINE METHYLTRANSFERASE"/>
    <property type="match status" value="1"/>
</dbReference>
<proteinExistence type="predicted"/>
<evidence type="ECO:0000256" key="1">
    <source>
        <dbReference type="ARBA" id="ARBA00001286"/>
    </source>
</evidence>
<organism evidence="9 10">
    <name type="scientific">Catenisphaera adipataccumulans</name>
    <dbReference type="NCBI Taxonomy" id="700500"/>
    <lineage>
        <taxon>Bacteria</taxon>
        <taxon>Bacillati</taxon>
        <taxon>Bacillota</taxon>
        <taxon>Erysipelotrichia</taxon>
        <taxon>Erysipelotrichales</taxon>
        <taxon>Erysipelotrichaceae</taxon>
        <taxon>Catenisphaera</taxon>
    </lineage>
</organism>
<accession>A0A7W8CYH4</accession>
<feature type="domain" description="Methylated-DNA-[protein]-cysteine S-methyltransferase DNA binding" evidence="7">
    <location>
        <begin position="246"/>
        <end position="336"/>
    </location>
</feature>
<feature type="domain" description="Methylguanine DNA methyltransferase ribonuclease-like" evidence="8">
    <location>
        <begin position="180"/>
        <end position="232"/>
    </location>
</feature>
<keyword evidence="5" id="KW-0234">DNA repair</keyword>
<dbReference type="Gene3D" id="3.40.630.30">
    <property type="match status" value="1"/>
</dbReference>
<dbReference type="InterPro" id="IPR014048">
    <property type="entry name" value="MethylDNA_cys_MeTrfase_DNA-bd"/>
</dbReference>
<dbReference type="InterPro" id="IPR016181">
    <property type="entry name" value="Acyl_CoA_acyltransferase"/>
</dbReference>
<evidence type="ECO:0000256" key="5">
    <source>
        <dbReference type="ARBA" id="ARBA00023204"/>
    </source>
</evidence>
<dbReference type="SUPFAM" id="SSF46767">
    <property type="entry name" value="Methylated DNA-protein cysteine methyltransferase, C-terminal domain"/>
    <property type="match status" value="1"/>
</dbReference>
<dbReference type="Pfam" id="PF01035">
    <property type="entry name" value="DNA_binding_1"/>
    <property type="match status" value="1"/>
</dbReference>
<evidence type="ECO:0000259" key="8">
    <source>
        <dbReference type="Pfam" id="PF02870"/>
    </source>
</evidence>
<dbReference type="EMBL" id="JACHHK010000002">
    <property type="protein sequence ID" value="MBB5182734.1"/>
    <property type="molecule type" value="Genomic_DNA"/>
</dbReference>
<comment type="catalytic activity">
    <reaction evidence="1">
        <text>a 4-O-methyl-thymidine in DNA + L-cysteinyl-[protein] = a thymidine in DNA + S-methyl-L-cysteinyl-[protein]</text>
        <dbReference type="Rhea" id="RHEA:53428"/>
        <dbReference type="Rhea" id="RHEA-COMP:10131"/>
        <dbReference type="Rhea" id="RHEA-COMP:10132"/>
        <dbReference type="Rhea" id="RHEA-COMP:13555"/>
        <dbReference type="Rhea" id="RHEA-COMP:13556"/>
        <dbReference type="ChEBI" id="CHEBI:29950"/>
        <dbReference type="ChEBI" id="CHEBI:82612"/>
        <dbReference type="ChEBI" id="CHEBI:137386"/>
        <dbReference type="ChEBI" id="CHEBI:137387"/>
        <dbReference type="EC" id="2.1.1.63"/>
    </reaction>
</comment>
<dbReference type="Pfam" id="PF02870">
    <property type="entry name" value="Methyltransf_1N"/>
    <property type="match status" value="1"/>
</dbReference>
<dbReference type="SUPFAM" id="SSF53155">
    <property type="entry name" value="Methylated DNA-protein cysteine methyltransferase domain"/>
    <property type="match status" value="1"/>
</dbReference>
<dbReference type="PROSITE" id="PS00374">
    <property type="entry name" value="MGMT"/>
    <property type="match status" value="1"/>
</dbReference>
<sequence length="340" mass="38020">MEIRKTQLTDVDRLEEIYAGARRFMAEHGNPNQWGPTHWPPRSVIEEDIQNGHSYVCTDKDRIVGTFCLVYGAHADPQYDRITEGSWPSRLAMDPDKAEQYGVIHRLAGDGSVKGIGAFCLEWAFARCGHLRMDTHGDNTVMQNLMKKSGFVQCGIVHVIEDDIPRLAFERFDPDPQLKIAFYQSPFGWLQMTSDGYVLTGLSWSDKPTAPSQSCPVFDETKTWLDRYFQKEDPGPRPFYYAQGTPFQRAVWSLVAQVPYGQTATYGMLAEQLKKATGRRQSAQAVGQAVRKNPISILIPCHRIIGQNGRLVGYTAGNGSAADGLDIKAALLNLEQKTTC</sequence>
<dbReference type="Gene3D" id="1.10.10.10">
    <property type="entry name" value="Winged helix-like DNA-binding domain superfamily/Winged helix DNA-binding domain"/>
    <property type="match status" value="1"/>
</dbReference>
<dbReference type="CDD" id="cd06445">
    <property type="entry name" value="ATase"/>
    <property type="match status" value="1"/>
</dbReference>
<evidence type="ECO:0000313" key="10">
    <source>
        <dbReference type="Proteomes" id="UP000539953"/>
    </source>
</evidence>
<evidence type="ECO:0000256" key="3">
    <source>
        <dbReference type="ARBA" id="ARBA00022679"/>
    </source>
</evidence>
<dbReference type="SUPFAM" id="SSF55729">
    <property type="entry name" value="Acyl-CoA N-acyltransferases (Nat)"/>
    <property type="match status" value="1"/>
</dbReference>
<keyword evidence="4" id="KW-0227">DNA damage</keyword>
<reference evidence="9 10" key="1">
    <citation type="submission" date="2020-08" db="EMBL/GenBank/DDBJ databases">
        <title>Genomic Encyclopedia of Type Strains, Phase IV (KMG-IV): sequencing the most valuable type-strain genomes for metagenomic binning, comparative biology and taxonomic classification.</title>
        <authorList>
            <person name="Goeker M."/>
        </authorList>
    </citation>
    <scope>NUCLEOTIDE SEQUENCE [LARGE SCALE GENOMIC DNA]</scope>
    <source>
        <strain evidence="9 10">DSM 25799</strain>
    </source>
</reference>
<keyword evidence="2 9" id="KW-0489">Methyltransferase</keyword>
<comment type="caution">
    <text evidence="9">The sequence shown here is derived from an EMBL/GenBank/DDBJ whole genome shotgun (WGS) entry which is preliminary data.</text>
</comment>
<protein>
    <submittedName>
        <fullName evidence="9">O-6-methylguanine DNA methyltransferase</fullName>
    </submittedName>
</protein>
<dbReference type="RefSeq" id="WP_246346039.1">
    <property type="nucleotide sequence ID" value="NZ_JACHHK010000002.1"/>
</dbReference>
<dbReference type="InterPro" id="IPR036217">
    <property type="entry name" value="MethylDNA_cys_MeTrfase_DNAb"/>
</dbReference>
<evidence type="ECO:0000256" key="6">
    <source>
        <dbReference type="ARBA" id="ARBA00049348"/>
    </source>
</evidence>
<gene>
    <name evidence="9" type="ORF">HNQ47_000753</name>
</gene>
<dbReference type="PANTHER" id="PTHR10815">
    <property type="entry name" value="METHYLATED-DNA--PROTEIN-CYSTEINE METHYLTRANSFERASE"/>
    <property type="match status" value="1"/>
</dbReference>
<dbReference type="InterPro" id="IPR036631">
    <property type="entry name" value="MGMT_N_sf"/>
</dbReference>
<dbReference type="NCBIfam" id="TIGR00589">
    <property type="entry name" value="ogt"/>
    <property type="match status" value="1"/>
</dbReference>
<dbReference type="GO" id="GO:0006281">
    <property type="term" value="P:DNA repair"/>
    <property type="evidence" value="ECO:0007669"/>
    <property type="project" value="UniProtKB-KW"/>
</dbReference>
<dbReference type="Proteomes" id="UP000539953">
    <property type="component" value="Unassembled WGS sequence"/>
</dbReference>
<comment type="catalytic activity">
    <reaction evidence="6">
        <text>a 6-O-methyl-2'-deoxyguanosine in DNA + L-cysteinyl-[protein] = S-methyl-L-cysteinyl-[protein] + a 2'-deoxyguanosine in DNA</text>
        <dbReference type="Rhea" id="RHEA:24000"/>
        <dbReference type="Rhea" id="RHEA-COMP:10131"/>
        <dbReference type="Rhea" id="RHEA-COMP:10132"/>
        <dbReference type="Rhea" id="RHEA-COMP:11367"/>
        <dbReference type="Rhea" id="RHEA-COMP:11368"/>
        <dbReference type="ChEBI" id="CHEBI:29950"/>
        <dbReference type="ChEBI" id="CHEBI:82612"/>
        <dbReference type="ChEBI" id="CHEBI:85445"/>
        <dbReference type="ChEBI" id="CHEBI:85448"/>
        <dbReference type="EC" id="2.1.1.63"/>
    </reaction>
</comment>
<dbReference type="GO" id="GO:0032259">
    <property type="term" value="P:methylation"/>
    <property type="evidence" value="ECO:0007669"/>
    <property type="project" value="UniProtKB-KW"/>
</dbReference>
<dbReference type="InterPro" id="IPR036388">
    <property type="entry name" value="WH-like_DNA-bd_sf"/>
</dbReference>
<evidence type="ECO:0000256" key="2">
    <source>
        <dbReference type="ARBA" id="ARBA00022603"/>
    </source>
</evidence>
<dbReference type="InterPro" id="IPR001497">
    <property type="entry name" value="MethylDNA_cys_MeTrfase_AS"/>
</dbReference>
<keyword evidence="3 9" id="KW-0808">Transferase</keyword>
<evidence type="ECO:0000313" key="9">
    <source>
        <dbReference type="EMBL" id="MBB5182734.1"/>
    </source>
</evidence>